<evidence type="ECO:0008006" key="2">
    <source>
        <dbReference type="Google" id="ProtNLM"/>
    </source>
</evidence>
<dbReference type="AlphaFoldDB" id="A0A645ANQ3"/>
<gene>
    <name evidence="1" type="ORF">SDC9_97982</name>
</gene>
<dbReference type="Pfam" id="PF05402">
    <property type="entry name" value="PqqD"/>
    <property type="match status" value="1"/>
</dbReference>
<dbReference type="Gene3D" id="1.10.10.1150">
    <property type="entry name" value="Coenzyme PQQ synthesis protein D (PqqD)"/>
    <property type="match status" value="1"/>
</dbReference>
<comment type="caution">
    <text evidence="1">The sequence shown here is derived from an EMBL/GenBank/DDBJ whole genome shotgun (WGS) entry which is preliminary data.</text>
</comment>
<reference evidence="1" key="1">
    <citation type="submission" date="2019-08" db="EMBL/GenBank/DDBJ databases">
        <authorList>
            <person name="Kucharzyk K."/>
            <person name="Murdoch R.W."/>
            <person name="Higgins S."/>
            <person name="Loffler F."/>
        </authorList>
    </citation>
    <scope>NUCLEOTIDE SEQUENCE</scope>
</reference>
<protein>
    <recommendedName>
        <fullName evidence="2">Coenzyme PQQ synthesis protein D</fullName>
    </recommendedName>
</protein>
<name>A0A645ANQ3_9ZZZZ</name>
<proteinExistence type="predicted"/>
<organism evidence="1">
    <name type="scientific">bioreactor metagenome</name>
    <dbReference type="NCBI Taxonomy" id="1076179"/>
    <lineage>
        <taxon>unclassified sequences</taxon>
        <taxon>metagenomes</taxon>
        <taxon>ecological metagenomes</taxon>
    </lineage>
</organism>
<dbReference type="InterPro" id="IPR008792">
    <property type="entry name" value="PQQD"/>
</dbReference>
<dbReference type="InterPro" id="IPR041881">
    <property type="entry name" value="PqqD_sf"/>
</dbReference>
<dbReference type="EMBL" id="VSSQ01013319">
    <property type="protein sequence ID" value="MPM51234.1"/>
    <property type="molecule type" value="Genomic_DNA"/>
</dbReference>
<evidence type="ECO:0000313" key="1">
    <source>
        <dbReference type="EMBL" id="MPM51234.1"/>
    </source>
</evidence>
<sequence>MAKTKAENYLDYVPVTNPKNNWDEKDGIVTIHMIHRGFYAKIAQKIFHTPRVSHIDLDGYGSFLWMQIDGKRTVGELAEQMKARFGKDAEPLYDRLVKYVQILRNNDFILFRGRDRAPQ</sequence>
<accession>A0A645ANQ3</accession>